<protein>
    <submittedName>
        <fullName evidence="1">Uncharacterized protein</fullName>
    </submittedName>
</protein>
<proteinExistence type="predicted"/>
<comment type="caution">
    <text evidence="1">The sequence shown here is derived from an EMBL/GenBank/DDBJ whole genome shotgun (WGS) entry which is preliminary data.</text>
</comment>
<accession>A0ACC0JWU8</accession>
<sequence length="158" mass="17694">MSARCGVLVHCVAGVSRSVTVTLAYLMQRHRLSLRDAFELVRARKTDIAPNFHFMRQLHAFEQDLGLRERSASLSKVLEELGVRESEVAAAAAGRRARAAARRRRTASPRTRASSSTAGAPRATRRNDSSSRRPRPRPRPPPRPPEPRRRQLAPHPSH</sequence>
<keyword evidence="2" id="KW-1185">Reference proteome</keyword>
<organism evidence="1 2">
    <name type="scientific">Choristoneura fumiferana</name>
    <name type="common">Spruce budworm moth</name>
    <name type="synonym">Archips fumiferana</name>
    <dbReference type="NCBI Taxonomy" id="7141"/>
    <lineage>
        <taxon>Eukaryota</taxon>
        <taxon>Metazoa</taxon>
        <taxon>Ecdysozoa</taxon>
        <taxon>Arthropoda</taxon>
        <taxon>Hexapoda</taxon>
        <taxon>Insecta</taxon>
        <taxon>Pterygota</taxon>
        <taxon>Neoptera</taxon>
        <taxon>Endopterygota</taxon>
        <taxon>Lepidoptera</taxon>
        <taxon>Glossata</taxon>
        <taxon>Ditrysia</taxon>
        <taxon>Tortricoidea</taxon>
        <taxon>Tortricidae</taxon>
        <taxon>Tortricinae</taxon>
        <taxon>Choristoneura</taxon>
    </lineage>
</organism>
<dbReference type="Proteomes" id="UP001064048">
    <property type="component" value="Chromosome 12"/>
</dbReference>
<reference evidence="1 2" key="1">
    <citation type="journal article" date="2022" name="Genome Biol. Evol.">
        <title>The Spruce Budworm Genome: Reconstructing the Evolutionary History of Antifreeze Proteins.</title>
        <authorList>
            <person name="Beliveau C."/>
            <person name="Gagne P."/>
            <person name="Picq S."/>
            <person name="Vernygora O."/>
            <person name="Keeling C.I."/>
            <person name="Pinkney K."/>
            <person name="Doucet D."/>
            <person name="Wen F."/>
            <person name="Johnston J.S."/>
            <person name="Maaroufi H."/>
            <person name="Boyle B."/>
            <person name="Laroche J."/>
            <person name="Dewar K."/>
            <person name="Juretic N."/>
            <person name="Blackburn G."/>
            <person name="Nisole A."/>
            <person name="Brunet B."/>
            <person name="Brandao M."/>
            <person name="Lumley L."/>
            <person name="Duan J."/>
            <person name="Quan G."/>
            <person name="Lucarotti C.J."/>
            <person name="Roe A.D."/>
            <person name="Sperling F.A.H."/>
            <person name="Levesque R.C."/>
            <person name="Cusson M."/>
        </authorList>
    </citation>
    <scope>NUCLEOTIDE SEQUENCE [LARGE SCALE GENOMIC DNA]</scope>
    <source>
        <strain evidence="1">Glfc:IPQL:Cfum</strain>
    </source>
</reference>
<dbReference type="EMBL" id="CM046112">
    <property type="protein sequence ID" value="KAI8428652.1"/>
    <property type="molecule type" value="Genomic_DNA"/>
</dbReference>
<name>A0ACC0JWU8_CHOFU</name>
<gene>
    <name evidence="1" type="ORF">MSG28_007382</name>
</gene>
<evidence type="ECO:0000313" key="2">
    <source>
        <dbReference type="Proteomes" id="UP001064048"/>
    </source>
</evidence>
<evidence type="ECO:0000313" key="1">
    <source>
        <dbReference type="EMBL" id="KAI8428652.1"/>
    </source>
</evidence>